<protein>
    <submittedName>
        <fullName evidence="2">Putative ovule protein</fullName>
    </submittedName>
</protein>
<evidence type="ECO:0000256" key="1">
    <source>
        <dbReference type="SAM" id="Coils"/>
    </source>
</evidence>
<name>A0A0V0H3G3_SOLCH</name>
<dbReference type="AlphaFoldDB" id="A0A0V0H3G3"/>
<reference evidence="2" key="1">
    <citation type="submission" date="2015-12" db="EMBL/GenBank/DDBJ databases">
        <title>Gene expression during late stages of embryo sac development: a critical building block for successful pollen-pistil interactions.</title>
        <authorList>
            <person name="Liu Y."/>
            <person name="Joly V."/>
            <person name="Sabar M."/>
            <person name="Matton D.P."/>
        </authorList>
    </citation>
    <scope>NUCLEOTIDE SEQUENCE</scope>
</reference>
<accession>A0A0V0H3G3</accession>
<dbReference type="EMBL" id="GEDG01025890">
    <property type="protein sequence ID" value="JAP14924.1"/>
    <property type="molecule type" value="Transcribed_RNA"/>
</dbReference>
<proteinExistence type="predicted"/>
<evidence type="ECO:0000313" key="2">
    <source>
        <dbReference type="EMBL" id="JAP14924.1"/>
    </source>
</evidence>
<feature type="non-terminal residue" evidence="2">
    <location>
        <position position="1"/>
    </location>
</feature>
<keyword evidence="1" id="KW-0175">Coiled coil</keyword>
<sequence>ENSDISNDTINLRIITLESRINELEQKVMLLEKGKQKFEENITESVQKNRRMGGCCEKRTHGLSHFIYYPNSNLSFRELPECVR</sequence>
<feature type="coiled-coil region" evidence="1">
    <location>
        <begin position="7"/>
        <end position="41"/>
    </location>
</feature>
<organism evidence="2">
    <name type="scientific">Solanum chacoense</name>
    <name type="common">Chaco potato</name>
    <dbReference type="NCBI Taxonomy" id="4108"/>
    <lineage>
        <taxon>Eukaryota</taxon>
        <taxon>Viridiplantae</taxon>
        <taxon>Streptophyta</taxon>
        <taxon>Embryophyta</taxon>
        <taxon>Tracheophyta</taxon>
        <taxon>Spermatophyta</taxon>
        <taxon>Magnoliopsida</taxon>
        <taxon>eudicotyledons</taxon>
        <taxon>Gunneridae</taxon>
        <taxon>Pentapetalae</taxon>
        <taxon>asterids</taxon>
        <taxon>lamiids</taxon>
        <taxon>Solanales</taxon>
        <taxon>Solanaceae</taxon>
        <taxon>Solanoideae</taxon>
        <taxon>Solaneae</taxon>
        <taxon>Solanum</taxon>
    </lineage>
</organism>